<evidence type="ECO:0000259" key="1">
    <source>
        <dbReference type="PROSITE" id="PS50181"/>
    </source>
</evidence>
<accession>A0A0C3IPA0</accession>
<feature type="non-terminal residue" evidence="2">
    <location>
        <position position="1"/>
    </location>
</feature>
<proteinExistence type="predicted"/>
<dbReference type="SUPFAM" id="SSF52047">
    <property type="entry name" value="RNI-like"/>
    <property type="match status" value="1"/>
</dbReference>
<dbReference type="PROSITE" id="PS50181">
    <property type="entry name" value="FBOX"/>
    <property type="match status" value="1"/>
</dbReference>
<gene>
    <name evidence="2" type="ORF">M404DRAFT_157108</name>
</gene>
<sequence>DCHLSRVPDELLLEIVDLLDTDSLQRLSQVSQRLQCIAGHCYLVSVGFRLPIAGWLDVNEVVCNALPVRWKLGAMCAFFNSLKDMQAVCQVHLHLYIDPMGMSPIFGSLLESILGSRCTELHASSHSASGGLIHIPHMTQLFPSTLTSLNISSPMFFFPHSIRFTLSVLRSAPLAILQLNNTGLSPLQWAVLLGKVNLPSLVELEVDQTCPYDALATCLIAHRAISKLTISHCGFPTMSVEDITPCSVLHSLRKLTGPATRILPLLKVITLPSDFQCLYITFHPYHPERNQNVFSDILSCAEYLLCLSHLEISMPMITSADKLAAFVTFPITDKCIIPVRDLTFRGIHPILSTPDVFDAIVSSSLHLLCCL</sequence>
<dbReference type="EMBL" id="KN832012">
    <property type="protein sequence ID" value="KIN98782.1"/>
    <property type="molecule type" value="Genomic_DNA"/>
</dbReference>
<dbReference type="InParanoid" id="A0A0C3IPA0"/>
<dbReference type="Pfam" id="PF00646">
    <property type="entry name" value="F-box"/>
    <property type="match status" value="1"/>
</dbReference>
<protein>
    <recommendedName>
        <fullName evidence="1">F-box domain-containing protein</fullName>
    </recommendedName>
</protein>
<organism evidence="2 3">
    <name type="scientific">Pisolithus tinctorius Marx 270</name>
    <dbReference type="NCBI Taxonomy" id="870435"/>
    <lineage>
        <taxon>Eukaryota</taxon>
        <taxon>Fungi</taxon>
        <taxon>Dikarya</taxon>
        <taxon>Basidiomycota</taxon>
        <taxon>Agaricomycotina</taxon>
        <taxon>Agaricomycetes</taxon>
        <taxon>Agaricomycetidae</taxon>
        <taxon>Boletales</taxon>
        <taxon>Sclerodermatineae</taxon>
        <taxon>Pisolithaceae</taxon>
        <taxon>Pisolithus</taxon>
    </lineage>
</organism>
<dbReference type="AlphaFoldDB" id="A0A0C3IPA0"/>
<dbReference type="InterPro" id="IPR001810">
    <property type="entry name" value="F-box_dom"/>
</dbReference>
<reference evidence="2 3" key="1">
    <citation type="submission" date="2014-04" db="EMBL/GenBank/DDBJ databases">
        <authorList>
            <consortium name="DOE Joint Genome Institute"/>
            <person name="Kuo A."/>
            <person name="Kohler A."/>
            <person name="Costa M.D."/>
            <person name="Nagy L.G."/>
            <person name="Floudas D."/>
            <person name="Copeland A."/>
            <person name="Barry K.W."/>
            <person name="Cichocki N."/>
            <person name="Veneault-Fourrey C."/>
            <person name="LaButti K."/>
            <person name="Lindquist E.A."/>
            <person name="Lipzen A."/>
            <person name="Lundell T."/>
            <person name="Morin E."/>
            <person name="Murat C."/>
            <person name="Sun H."/>
            <person name="Tunlid A."/>
            <person name="Henrissat B."/>
            <person name="Grigoriev I.V."/>
            <person name="Hibbett D.S."/>
            <person name="Martin F."/>
            <person name="Nordberg H.P."/>
            <person name="Cantor M.N."/>
            <person name="Hua S.X."/>
        </authorList>
    </citation>
    <scope>NUCLEOTIDE SEQUENCE [LARGE SCALE GENOMIC DNA]</scope>
    <source>
        <strain evidence="2 3">Marx 270</strain>
    </source>
</reference>
<keyword evidence="3" id="KW-1185">Reference proteome</keyword>
<evidence type="ECO:0000313" key="2">
    <source>
        <dbReference type="EMBL" id="KIN98782.1"/>
    </source>
</evidence>
<name>A0A0C3IPA0_PISTI</name>
<dbReference type="Proteomes" id="UP000054217">
    <property type="component" value="Unassembled WGS sequence"/>
</dbReference>
<dbReference type="OrthoDB" id="2693377at2759"/>
<evidence type="ECO:0000313" key="3">
    <source>
        <dbReference type="Proteomes" id="UP000054217"/>
    </source>
</evidence>
<dbReference type="SUPFAM" id="SSF81383">
    <property type="entry name" value="F-box domain"/>
    <property type="match status" value="1"/>
</dbReference>
<dbReference type="InterPro" id="IPR036047">
    <property type="entry name" value="F-box-like_dom_sf"/>
</dbReference>
<feature type="domain" description="F-box" evidence="1">
    <location>
        <begin position="1"/>
        <end position="37"/>
    </location>
</feature>
<reference evidence="3" key="2">
    <citation type="submission" date="2015-01" db="EMBL/GenBank/DDBJ databases">
        <title>Evolutionary Origins and Diversification of the Mycorrhizal Mutualists.</title>
        <authorList>
            <consortium name="DOE Joint Genome Institute"/>
            <consortium name="Mycorrhizal Genomics Consortium"/>
            <person name="Kohler A."/>
            <person name="Kuo A."/>
            <person name="Nagy L.G."/>
            <person name="Floudas D."/>
            <person name="Copeland A."/>
            <person name="Barry K.W."/>
            <person name="Cichocki N."/>
            <person name="Veneault-Fourrey C."/>
            <person name="LaButti K."/>
            <person name="Lindquist E.A."/>
            <person name="Lipzen A."/>
            <person name="Lundell T."/>
            <person name="Morin E."/>
            <person name="Murat C."/>
            <person name="Riley R."/>
            <person name="Ohm R."/>
            <person name="Sun H."/>
            <person name="Tunlid A."/>
            <person name="Henrissat B."/>
            <person name="Grigoriev I.V."/>
            <person name="Hibbett D.S."/>
            <person name="Martin F."/>
        </authorList>
    </citation>
    <scope>NUCLEOTIDE SEQUENCE [LARGE SCALE GENOMIC DNA]</scope>
    <source>
        <strain evidence="3">Marx 270</strain>
    </source>
</reference>
<dbReference type="HOGENOM" id="CLU_052211_1_0_1"/>